<name>A0ACC0VHE3_9STRA</name>
<protein>
    <submittedName>
        <fullName evidence="1">Uncharacterized protein</fullName>
    </submittedName>
</protein>
<accession>A0ACC0VHE3</accession>
<organism evidence="1 2">
    <name type="scientific">Peronosclerospora sorghi</name>
    <dbReference type="NCBI Taxonomy" id="230839"/>
    <lineage>
        <taxon>Eukaryota</taxon>
        <taxon>Sar</taxon>
        <taxon>Stramenopiles</taxon>
        <taxon>Oomycota</taxon>
        <taxon>Peronosporomycetes</taxon>
        <taxon>Peronosporales</taxon>
        <taxon>Peronosporaceae</taxon>
        <taxon>Peronosclerospora</taxon>
    </lineage>
</organism>
<evidence type="ECO:0000313" key="2">
    <source>
        <dbReference type="Proteomes" id="UP001163321"/>
    </source>
</evidence>
<gene>
    <name evidence="1" type="ORF">PsorP6_013546</name>
</gene>
<evidence type="ECO:0000313" key="1">
    <source>
        <dbReference type="EMBL" id="KAI9905329.1"/>
    </source>
</evidence>
<keyword evidence="2" id="KW-1185">Reference proteome</keyword>
<dbReference type="EMBL" id="CM047588">
    <property type="protein sequence ID" value="KAI9905329.1"/>
    <property type="molecule type" value="Genomic_DNA"/>
</dbReference>
<sequence>MRFGVRGEEEAAPSSLASVYSKVSTVQKTRPDAATICTRLRAPSLDSSTASSIDEDDEDSDSSLLGNDSNVYAATSALEMMTLSTRSRQELVKQVERACERKAVLAVTGSEAYQALCETLQRARQDAEAQLQRLDKDQEINFDDVDTLKKQQQLERAAKAKLEQIHSQEKSIFDRVEKELRAFQQAQKEECRRQEKERQRDETRKQHEDEIHKKKLQEVIEKEKAQGAQRKVEQESKEAQAKAKDQADDRAALQIKREIERERVQAEKRNADKAVAAQAENYITSAHECVKRLEALQRETTAILDSPDPTVKKIRMQIRREVGLFFSRLLQCCCIRESRTSRTFRQELATKLQLRLPLLKML</sequence>
<dbReference type="Proteomes" id="UP001163321">
    <property type="component" value="Chromosome 9"/>
</dbReference>
<reference evidence="1 2" key="1">
    <citation type="journal article" date="2022" name="bioRxiv">
        <title>The genome of the oomycete Peronosclerospora sorghi, a cosmopolitan pathogen of maize and sorghum, is inflated with dispersed pseudogenes.</title>
        <authorList>
            <person name="Fletcher K."/>
            <person name="Martin F."/>
            <person name="Isakeit T."/>
            <person name="Cavanaugh K."/>
            <person name="Magill C."/>
            <person name="Michelmore R."/>
        </authorList>
    </citation>
    <scope>NUCLEOTIDE SEQUENCE [LARGE SCALE GENOMIC DNA]</scope>
    <source>
        <strain evidence="1">P6</strain>
    </source>
</reference>
<proteinExistence type="predicted"/>
<comment type="caution">
    <text evidence="1">The sequence shown here is derived from an EMBL/GenBank/DDBJ whole genome shotgun (WGS) entry which is preliminary data.</text>
</comment>